<sequence length="269" mass="31921">MTDKNIQLLNTKKGIEALLRQKQFNISKTLNTIKYEKRLEKLQEEMLILQQWVAKNNKKVIILFEGRDAAGKGGAIRRVIQHLPPRAIRVVALPKPNETEMGQWYFQRYIKRLPNEGEIVFFDRSWYNRAVVEPVNGFCTPAEYETFMNQVNDFEKMIQDSGIYLLKLYFSITKSEQERRFKDIVSTPTKKWKYSDVDRRAISLWDEYTKYKEVMFEKTQVAAPWKIIKANRKTNARINAFEYILKSIPYETKNVKNIKHQTIKIVLKD</sequence>
<dbReference type="EMBL" id="JBHTKM010000063">
    <property type="protein sequence ID" value="MFD1015811.1"/>
    <property type="molecule type" value="Genomic_DNA"/>
</dbReference>
<dbReference type="PIRSF" id="PIRSF028756">
    <property type="entry name" value="PPK2_prd"/>
    <property type="match status" value="1"/>
</dbReference>
<dbReference type="EC" id="2.7.4.-" evidence="4"/>
<accession>A0ABW3KPR5</accession>
<comment type="subunit">
    <text evidence="4">Homotetramer.</text>
</comment>
<dbReference type="NCBIfam" id="TIGR03707">
    <property type="entry name" value="PPK2_P_aer"/>
    <property type="match status" value="1"/>
</dbReference>
<dbReference type="PANTHER" id="PTHR34383">
    <property type="entry name" value="POLYPHOSPHATE:AMP PHOSPHOTRANSFERASE-RELATED"/>
    <property type="match status" value="1"/>
</dbReference>
<organism evidence="6 7">
    <name type="scientific">Winogradskyella rapida</name>
    <dbReference type="NCBI Taxonomy" id="549701"/>
    <lineage>
        <taxon>Bacteria</taxon>
        <taxon>Pseudomonadati</taxon>
        <taxon>Bacteroidota</taxon>
        <taxon>Flavobacteriia</taxon>
        <taxon>Flavobacteriales</taxon>
        <taxon>Flavobacteriaceae</taxon>
        <taxon>Winogradskyella</taxon>
    </lineage>
</organism>
<dbReference type="RefSeq" id="WP_386115933.1">
    <property type="nucleotide sequence ID" value="NZ_JBHTKM010000063.1"/>
</dbReference>
<dbReference type="Pfam" id="PF03976">
    <property type="entry name" value="PPK2"/>
    <property type="match status" value="1"/>
</dbReference>
<evidence type="ECO:0000256" key="4">
    <source>
        <dbReference type="RuleBase" id="RU369062"/>
    </source>
</evidence>
<proteinExistence type="inferred from homology"/>
<evidence type="ECO:0000256" key="1">
    <source>
        <dbReference type="ARBA" id="ARBA00009924"/>
    </source>
</evidence>
<dbReference type="InterPro" id="IPR022488">
    <property type="entry name" value="PPK2-related"/>
</dbReference>
<reference evidence="7" key="1">
    <citation type="journal article" date="2019" name="Int. J. Syst. Evol. Microbiol.">
        <title>The Global Catalogue of Microorganisms (GCM) 10K type strain sequencing project: providing services to taxonomists for standard genome sequencing and annotation.</title>
        <authorList>
            <consortium name="The Broad Institute Genomics Platform"/>
            <consortium name="The Broad Institute Genome Sequencing Center for Infectious Disease"/>
            <person name="Wu L."/>
            <person name="Ma J."/>
        </authorList>
    </citation>
    <scope>NUCLEOTIDE SEQUENCE [LARGE SCALE GENOMIC DNA]</scope>
    <source>
        <strain evidence="7">CCUG 56098</strain>
    </source>
</reference>
<dbReference type="GO" id="GO:0008976">
    <property type="term" value="F:polyphosphate kinase activity"/>
    <property type="evidence" value="ECO:0007669"/>
    <property type="project" value="UniProtKB-EC"/>
</dbReference>
<keyword evidence="2 4" id="KW-0808">Transferase</keyword>
<evidence type="ECO:0000313" key="7">
    <source>
        <dbReference type="Proteomes" id="UP001597086"/>
    </source>
</evidence>
<protein>
    <recommendedName>
        <fullName evidence="4">ADP/GDP-polyphosphate phosphotransferase</fullName>
        <ecNumber evidence="4">2.7.4.-</ecNumber>
    </recommendedName>
    <alternativeName>
        <fullName evidence="4">Polyphosphate kinase PPK2</fullName>
    </alternativeName>
</protein>
<keyword evidence="3 4" id="KW-0418">Kinase</keyword>
<gene>
    <name evidence="6" type="primary">ppk2</name>
    <name evidence="6" type="ORF">ACFQ13_07780</name>
</gene>
<comment type="function">
    <text evidence="4">Uses inorganic polyphosphate (polyP) as a donor to convert GDP to GTP or ADP to ATP.</text>
</comment>
<evidence type="ECO:0000256" key="3">
    <source>
        <dbReference type="ARBA" id="ARBA00022777"/>
    </source>
</evidence>
<dbReference type="SUPFAM" id="SSF52540">
    <property type="entry name" value="P-loop containing nucleoside triphosphate hydrolases"/>
    <property type="match status" value="1"/>
</dbReference>
<evidence type="ECO:0000259" key="5">
    <source>
        <dbReference type="Pfam" id="PF03976"/>
    </source>
</evidence>
<name>A0ABW3KPR5_9FLAO</name>
<dbReference type="Proteomes" id="UP001597086">
    <property type="component" value="Unassembled WGS sequence"/>
</dbReference>
<comment type="caution">
    <text evidence="6">The sequence shown here is derived from an EMBL/GenBank/DDBJ whole genome shotgun (WGS) entry which is preliminary data.</text>
</comment>
<evidence type="ECO:0000256" key="2">
    <source>
        <dbReference type="ARBA" id="ARBA00022679"/>
    </source>
</evidence>
<dbReference type="InterPro" id="IPR016898">
    <property type="entry name" value="Polyphosphate_phosphotransfera"/>
</dbReference>
<evidence type="ECO:0000313" key="6">
    <source>
        <dbReference type="EMBL" id="MFD1015811.1"/>
    </source>
</evidence>
<keyword evidence="7" id="KW-1185">Reference proteome</keyword>
<dbReference type="PANTHER" id="PTHR34383:SF1">
    <property type="entry name" value="ADP-POLYPHOSPHATE PHOSPHOTRANSFERASE"/>
    <property type="match status" value="1"/>
</dbReference>
<feature type="domain" description="Polyphosphate kinase-2-related" evidence="5">
    <location>
        <begin position="32"/>
        <end position="254"/>
    </location>
</feature>
<dbReference type="InterPro" id="IPR027417">
    <property type="entry name" value="P-loop_NTPase"/>
</dbReference>
<dbReference type="Gene3D" id="3.40.50.300">
    <property type="entry name" value="P-loop containing nucleotide triphosphate hydrolases"/>
    <property type="match status" value="1"/>
</dbReference>
<comment type="similarity">
    <text evidence="1 4">Belongs to the polyphosphate kinase 2 (PPK2) family. Class I subfamily.</text>
</comment>
<dbReference type="InterPro" id="IPR022486">
    <property type="entry name" value="PPK2_PA0141"/>
</dbReference>